<accession>G4Z270</accession>
<reference evidence="1 2" key="1">
    <citation type="journal article" date="2006" name="Science">
        <title>Phytophthora genome sequences uncover evolutionary origins and mechanisms of pathogenesis.</title>
        <authorList>
            <person name="Tyler B.M."/>
            <person name="Tripathy S."/>
            <person name="Zhang X."/>
            <person name="Dehal P."/>
            <person name="Jiang R.H."/>
            <person name="Aerts A."/>
            <person name="Arredondo F.D."/>
            <person name="Baxter L."/>
            <person name="Bensasson D."/>
            <person name="Beynon J.L."/>
            <person name="Chapman J."/>
            <person name="Damasceno C.M."/>
            <person name="Dorrance A.E."/>
            <person name="Dou D."/>
            <person name="Dickerman A.W."/>
            <person name="Dubchak I.L."/>
            <person name="Garbelotto M."/>
            <person name="Gijzen M."/>
            <person name="Gordon S.G."/>
            <person name="Govers F."/>
            <person name="Grunwald N.J."/>
            <person name="Huang W."/>
            <person name="Ivors K.L."/>
            <person name="Jones R.W."/>
            <person name="Kamoun S."/>
            <person name="Krampis K."/>
            <person name="Lamour K.H."/>
            <person name="Lee M.K."/>
            <person name="McDonald W.H."/>
            <person name="Medina M."/>
            <person name="Meijer H.J."/>
            <person name="Nordberg E.K."/>
            <person name="Maclean D.J."/>
            <person name="Ospina-Giraldo M.D."/>
            <person name="Morris P.F."/>
            <person name="Phuntumart V."/>
            <person name="Putnam N.H."/>
            <person name="Rash S."/>
            <person name="Rose J.K."/>
            <person name="Sakihama Y."/>
            <person name="Salamov A.A."/>
            <person name="Savidor A."/>
            <person name="Scheuring C.F."/>
            <person name="Smith B.M."/>
            <person name="Sobral B.W."/>
            <person name="Terry A."/>
            <person name="Torto-Alalibo T.A."/>
            <person name="Win J."/>
            <person name="Xu Z."/>
            <person name="Zhang H."/>
            <person name="Grigoriev I.V."/>
            <person name="Rokhsar D.S."/>
            <person name="Boore J.L."/>
        </authorList>
    </citation>
    <scope>NUCLEOTIDE SEQUENCE [LARGE SCALE GENOMIC DNA]</scope>
    <source>
        <strain evidence="1 2">P6497</strain>
    </source>
</reference>
<dbReference type="InParanoid" id="G4Z270"/>
<protein>
    <submittedName>
        <fullName evidence="1">Uncharacterized protein</fullName>
    </submittedName>
</protein>
<evidence type="ECO:0000313" key="1">
    <source>
        <dbReference type="EMBL" id="EGZ21405.1"/>
    </source>
</evidence>
<dbReference type="Proteomes" id="UP000002640">
    <property type="component" value="Unassembled WGS sequence"/>
</dbReference>
<keyword evidence="2" id="KW-1185">Reference proteome</keyword>
<name>G4Z270_PHYSP</name>
<proteinExistence type="predicted"/>
<dbReference type="KEGG" id="psoj:PHYSODRAFT_285603"/>
<sequence>MRSDKCSPSQVTKRATALPFLDSEVIRDDKDFVLFHVTASLNSLRNFLPSSQVLKYEPQCSVGFFFYLLSPPCSHAAMSFRPLRTLDSAVSKATSSDIASAIYRFSGNKGVRSLRTSETDKDLTDEERGNNFYDDMATWLSSLSEQVVIKAETSPKVLKWFTRSKSIKQLAETKSLTLEALQRSLIEKYTALESALKTPDDLFTMLKLNPEVAAIKKFDHKVLRKVSDDD</sequence>
<dbReference type="SMR" id="G4Z270"/>
<gene>
    <name evidence="1" type="ORF">PHYSODRAFT_285603</name>
</gene>
<organism evidence="1 2">
    <name type="scientific">Phytophthora sojae (strain P6497)</name>
    <name type="common">Soybean stem and root rot agent</name>
    <name type="synonym">Phytophthora megasperma f. sp. glycines</name>
    <dbReference type="NCBI Taxonomy" id="1094619"/>
    <lineage>
        <taxon>Eukaryota</taxon>
        <taxon>Sar</taxon>
        <taxon>Stramenopiles</taxon>
        <taxon>Oomycota</taxon>
        <taxon>Peronosporomycetes</taxon>
        <taxon>Peronosporales</taxon>
        <taxon>Peronosporaceae</taxon>
        <taxon>Phytophthora</taxon>
    </lineage>
</organism>
<dbReference type="AlphaFoldDB" id="G4Z270"/>
<dbReference type="EMBL" id="JH159153">
    <property type="protein sequence ID" value="EGZ21405.1"/>
    <property type="molecule type" value="Genomic_DNA"/>
</dbReference>
<dbReference type="RefSeq" id="XP_009524122.1">
    <property type="nucleotide sequence ID" value="XM_009525827.1"/>
</dbReference>
<evidence type="ECO:0000313" key="2">
    <source>
        <dbReference type="Proteomes" id="UP000002640"/>
    </source>
</evidence>
<dbReference type="GeneID" id="20640082"/>